<dbReference type="RefSeq" id="WP_090285982.1">
    <property type="nucleotide sequence ID" value="NZ_FMWO01000048.1"/>
</dbReference>
<dbReference type="InterPro" id="IPR004559">
    <property type="entry name" value="HemW-like"/>
</dbReference>
<dbReference type="SFLD" id="SFLDS00029">
    <property type="entry name" value="Radical_SAM"/>
    <property type="match status" value="1"/>
</dbReference>
<keyword evidence="2" id="KW-0949">S-adenosyl-L-methionine</keyword>
<keyword evidence="5" id="KW-1185">Reference proteome</keyword>
<keyword evidence="2" id="KW-0479">Metal-binding</keyword>
<protein>
    <recommendedName>
        <fullName evidence="2">Heme chaperone HemW</fullName>
    </recommendedName>
</protein>
<dbReference type="PANTHER" id="PTHR13932">
    <property type="entry name" value="COPROPORPHYRINIGEN III OXIDASE"/>
    <property type="match status" value="1"/>
</dbReference>
<dbReference type="GO" id="GO:0006779">
    <property type="term" value="P:porphyrin-containing compound biosynthetic process"/>
    <property type="evidence" value="ECO:0007669"/>
    <property type="project" value="InterPro"/>
</dbReference>
<dbReference type="GO" id="GO:0004109">
    <property type="term" value="F:coproporphyrinogen oxidase activity"/>
    <property type="evidence" value="ECO:0007669"/>
    <property type="project" value="InterPro"/>
</dbReference>
<dbReference type="SFLD" id="SFLDF00562">
    <property type="entry name" value="HemN-like__clustered_with_heat"/>
    <property type="match status" value="1"/>
</dbReference>
<dbReference type="SFLD" id="SFLDG01065">
    <property type="entry name" value="anaerobic_coproporphyrinogen-I"/>
    <property type="match status" value="1"/>
</dbReference>
<dbReference type="AlphaFoldDB" id="A0A1G5SFE4"/>
<dbReference type="OrthoDB" id="9808022at2"/>
<dbReference type="GO" id="GO:0046872">
    <property type="term" value="F:metal ion binding"/>
    <property type="evidence" value="ECO:0007669"/>
    <property type="project" value="UniProtKB-UniRule"/>
</dbReference>
<dbReference type="PANTHER" id="PTHR13932:SF5">
    <property type="entry name" value="RADICAL S-ADENOSYL METHIONINE DOMAIN-CONTAINING PROTEIN 1, MITOCHONDRIAL"/>
    <property type="match status" value="1"/>
</dbReference>
<name>A0A1G5SFE4_9PROT</name>
<keyword evidence="2" id="KW-0408">Iron</keyword>
<dbReference type="GO" id="GO:0005737">
    <property type="term" value="C:cytoplasm"/>
    <property type="evidence" value="ECO:0007669"/>
    <property type="project" value="UniProtKB-SubCell"/>
</dbReference>
<keyword evidence="2" id="KW-0411">Iron-sulfur</keyword>
<dbReference type="Gene3D" id="3.30.750.200">
    <property type="match status" value="1"/>
</dbReference>
<keyword evidence="2" id="KW-0349">Heme</keyword>
<dbReference type="SMART" id="SM00729">
    <property type="entry name" value="Elp3"/>
    <property type="match status" value="1"/>
</dbReference>
<dbReference type="CDD" id="cd01335">
    <property type="entry name" value="Radical_SAM"/>
    <property type="match status" value="1"/>
</dbReference>
<dbReference type="GO" id="GO:0051539">
    <property type="term" value="F:4 iron, 4 sulfur cluster binding"/>
    <property type="evidence" value="ECO:0007669"/>
    <property type="project" value="UniProtKB-UniRule"/>
</dbReference>
<dbReference type="EMBL" id="FMWO01000048">
    <property type="protein sequence ID" value="SCZ85570.1"/>
    <property type="molecule type" value="Genomic_DNA"/>
</dbReference>
<sequence length="415" mass="47028">MTTIDHLSPSPLSPRLTELPPLSLYIHLPWCIRKCPYCDFNSHAMDKQAGLPEEAYVEALKQDLEMALPAIWGRPVISVFFGGGTPSLFSAKAIDAILSHARMLLPFIPSAEITLEANPGTFEAPKFADFRAAGINRLSIGIQSFNRKHLQALGRIHDDLEAQRAVEIACRYFDNVNLDLMYALPEQTLAEVRQDIEHARACNVPHLSVYHLTLEPNTWFYQHPPNLPDEDQSADMQEMIEQFLAEEGYGNYEISAFAKPGQECHHNLNYWQYGDYLGIGAGAHSKISFREKIVRQVRHKHPRQYLEQSASIQKDATAFIVLEHEVAAGDRAFEFVMNALRLTEGFVPALFQSHTGLALSAIQKQLEVAEQQRLITWTHDRIQSTCRGRRYLNDLLGIFMSEDIPSRTQLTTDQM</sequence>
<keyword evidence="2" id="KW-0963">Cytoplasm</keyword>
<dbReference type="Proteomes" id="UP000198729">
    <property type="component" value="Unassembled WGS sequence"/>
</dbReference>
<dbReference type="Pfam" id="PF06969">
    <property type="entry name" value="HemN_C"/>
    <property type="match status" value="1"/>
</dbReference>
<evidence type="ECO:0000259" key="3">
    <source>
        <dbReference type="PROSITE" id="PS51918"/>
    </source>
</evidence>
<dbReference type="SFLD" id="SFLDF00288">
    <property type="entry name" value="HemN-like__clustered_with_nucl"/>
    <property type="match status" value="1"/>
</dbReference>
<evidence type="ECO:0000256" key="2">
    <source>
        <dbReference type="RuleBase" id="RU364116"/>
    </source>
</evidence>
<dbReference type="InterPro" id="IPR010723">
    <property type="entry name" value="HemN_C"/>
</dbReference>
<feature type="domain" description="Radical SAM core" evidence="3">
    <location>
        <begin position="16"/>
        <end position="251"/>
    </location>
</feature>
<gene>
    <name evidence="4" type="primary">yggW</name>
    <name evidence="4" type="ORF">NSMM_400048</name>
</gene>
<comment type="subcellular location">
    <subcellularLocation>
        <location evidence="2">Cytoplasm</location>
    </subcellularLocation>
</comment>
<dbReference type="InterPro" id="IPR034505">
    <property type="entry name" value="Coproporphyrinogen-III_oxidase"/>
</dbReference>
<dbReference type="SUPFAM" id="SSF102114">
    <property type="entry name" value="Radical SAM enzymes"/>
    <property type="match status" value="1"/>
</dbReference>
<dbReference type="STRING" id="51642.NSMM_400048"/>
<keyword evidence="2" id="KW-0004">4Fe-4S</keyword>
<comment type="similarity">
    <text evidence="1">Belongs to the anaerobic coproporphyrinogen-III oxidase family. HemW subfamily.</text>
</comment>
<dbReference type="InterPro" id="IPR007197">
    <property type="entry name" value="rSAM"/>
</dbReference>
<accession>A0A1G5SFE4</accession>
<organism evidence="4 5">
    <name type="scientific">Nitrosomonas mobilis</name>
    <dbReference type="NCBI Taxonomy" id="51642"/>
    <lineage>
        <taxon>Bacteria</taxon>
        <taxon>Pseudomonadati</taxon>
        <taxon>Pseudomonadota</taxon>
        <taxon>Betaproteobacteria</taxon>
        <taxon>Nitrosomonadales</taxon>
        <taxon>Nitrosomonadaceae</taxon>
        <taxon>Nitrosomonas</taxon>
    </lineage>
</organism>
<keyword evidence="2" id="KW-0143">Chaperone</keyword>
<dbReference type="NCBIfam" id="TIGR00539">
    <property type="entry name" value="hemN_rel"/>
    <property type="match status" value="1"/>
</dbReference>
<dbReference type="InterPro" id="IPR006638">
    <property type="entry name" value="Elp3/MiaA/NifB-like_rSAM"/>
</dbReference>
<evidence type="ECO:0000313" key="5">
    <source>
        <dbReference type="Proteomes" id="UP000198729"/>
    </source>
</evidence>
<dbReference type="InterPro" id="IPR058240">
    <property type="entry name" value="rSAM_sf"/>
</dbReference>
<proteinExistence type="inferred from homology"/>
<comment type="function">
    <text evidence="2">Probably acts as a heme chaperone, transferring heme to an unknown acceptor. Binds one molecule of heme per monomer, possibly covalently. Binds 1 [4Fe-4S] cluster. The cluster is coordinated with 3 cysteines and an exchangeable S-adenosyl-L-methionine.</text>
</comment>
<evidence type="ECO:0000313" key="4">
    <source>
        <dbReference type="EMBL" id="SCZ85570.1"/>
    </source>
</evidence>
<dbReference type="PROSITE" id="PS51918">
    <property type="entry name" value="RADICAL_SAM"/>
    <property type="match status" value="1"/>
</dbReference>
<evidence type="ECO:0000256" key="1">
    <source>
        <dbReference type="ARBA" id="ARBA00006100"/>
    </source>
</evidence>
<reference evidence="4 5" key="1">
    <citation type="submission" date="2016-10" db="EMBL/GenBank/DDBJ databases">
        <authorList>
            <person name="de Groot N.N."/>
        </authorList>
    </citation>
    <scope>NUCLEOTIDE SEQUENCE [LARGE SCALE GENOMIC DNA]</scope>
    <source>
        <strain evidence="4">1</strain>
    </source>
</reference>
<dbReference type="Pfam" id="PF04055">
    <property type="entry name" value="Radical_SAM"/>
    <property type="match status" value="1"/>
</dbReference>